<dbReference type="AlphaFoldDB" id="A0A813E7A8"/>
<reference evidence="2" key="1">
    <citation type="submission" date="2021-02" db="EMBL/GenBank/DDBJ databases">
        <authorList>
            <person name="Dougan E. K."/>
            <person name="Rhodes N."/>
            <person name="Thang M."/>
            <person name="Chan C."/>
        </authorList>
    </citation>
    <scope>NUCLEOTIDE SEQUENCE</scope>
</reference>
<proteinExistence type="predicted"/>
<dbReference type="SUPFAM" id="SSF49764">
    <property type="entry name" value="HSP20-like chaperones"/>
    <property type="match status" value="1"/>
</dbReference>
<sequence>MPGYKALQGSTEAYRWANIEPGEEVEVEFDLPRGCRQLDIKVKVKADHITVIIMGLTVVDDDLLNRCDPEESRWEVRGTRLVVVLQKANRSKTPWPVVFLKDCKTDFDFEDMQHFF</sequence>
<gene>
    <name evidence="2" type="ORF">PGLA1383_LOCUS12073</name>
    <name evidence="3" type="ORF">PGLA2088_LOCUS21702</name>
</gene>
<keyword evidence="4" id="KW-1185">Reference proteome</keyword>
<organism evidence="2 4">
    <name type="scientific">Polarella glacialis</name>
    <name type="common">Dinoflagellate</name>
    <dbReference type="NCBI Taxonomy" id="89957"/>
    <lineage>
        <taxon>Eukaryota</taxon>
        <taxon>Sar</taxon>
        <taxon>Alveolata</taxon>
        <taxon>Dinophyceae</taxon>
        <taxon>Suessiales</taxon>
        <taxon>Suessiaceae</taxon>
        <taxon>Polarella</taxon>
    </lineage>
</organism>
<evidence type="ECO:0000313" key="2">
    <source>
        <dbReference type="EMBL" id="CAE8593480.1"/>
    </source>
</evidence>
<dbReference type="InterPro" id="IPR008978">
    <property type="entry name" value="HSP20-like_chaperone"/>
</dbReference>
<evidence type="ECO:0000313" key="4">
    <source>
        <dbReference type="Proteomes" id="UP000654075"/>
    </source>
</evidence>
<dbReference type="PANTHER" id="PTHR12356:SF18">
    <property type="entry name" value="NUDC DOMAIN-CONTAINING PROTEIN 2"/>
    <property type="match status" value="1"/>
</dbReference>
<comment type="caution">
    <text evidence="2">The sequence shown here is derived from an EMBL/GenBank/DDBJ whole genome shotgun (WGS) entry which is preliminary data.</text>
</comment>
<dbReference type="InterPro" id="IPR037898">
    <property type="entry name" value="NudC_fam"/>
</dbReference>
<dbReference type="GO" id="GO:0006457">
    <property type="term" value="P:protein folding"/>
    <property type="evidence" value="ECO:0007669"/>
    <property type="project" value="TreeGrafter"/>
</dbReference>
<name>A0A813E7A8_POLGL</name>
<dbReference type="InterPro" id="IPR007052">
    <property type="entry name" value="CS_dom"/>
</dbReference>
<evidence type="ECO:0000313" key="3">
    <source>
        <dbReference type="EMBL" id="CAE8680056.1"/>
    </source>
</evidence>
<dbReference type="EMBL" id="CAJNNV010006370">
    <property type="protein sequence ID" value="CAE8593480.1"/>
    <property type="molecule type" value="Genomic_DNA"/>
</dbReference>
<dbReference type="Proteomes" id="UP000626109">
    <property type="component" value="Unassembled WGS sequence"/>
</dbReference>
<dbReference type="Gene3D" id="2.60.40.790">
    <property type="match status" value="1"/>
</dbReference>
<dbReference type="GO" id="GO:0005737">
    <property type="term" value="C:cytoplasm"/>
    <property type="evidence" value="ECO:0007669"/>
    <property type="project" value="TreeGrafter"/>
</dbReference>
<dbReference type="Pfam" id="PF04969">
    <property type="entry name" value="CS"/>
    <property type="match status" value="1"/>
</dbReference>
<dbReference type="PANTHER" id="PTHR12356">
    <property type="entry name" value="NUCLEAR MOVEMENT PROTEIN NUDC"/>
    <property type="match status" value="1"/>
</dbReference>
<dbReference type="OMA" id="EAYRWAN"/>
<dbReference type="GO" id="GO:0051082">
    <property type="term" value="F:unfolded protein binding"/>
    <property type="evidence" value="ECO:0007669"/>
    <property type="project" value="TreeGrafter"/>
</dbReference>
<dbReference type="EMBL" id="CAJNNW010025818">
    <property type="protein sequence ID" value="CAE8680056.1"/>
    <property type="molecule type" value="Genomic_DNA"/>
</dbReference>
<dbReference type="Proteomes" id="UP000654075">
    <property type="component" value="Unassembled WGS sequence"/>
</dbReference>
<evidence type="ECO:0000259" key="1">
    <source>
        <dbReference type="PROSITE" id="PS51203"/>
    </source>
</evidence>
<feature type="domain" description="CS" evidence="1">
    <location>
        <begin position="9"/>
        <end position="99"/>
    </location>
</feature>
<protein>
    <recommendedName>
        <fullName evidence="1">CS domain-containing protein</fullName>
    </recommendedName>
</protein>
<dbReference type="CDD" id="cd06467">
    <property type="entry name" value="p23_NUDC_like"/>
    <property type="match status" value="1"/>
</dbReference>
<dbReference type="OrthoDB" id="515366at2759"/>
<dbReference type="PROSITE" id="PS51203">
    <property type="entry name" value="CS"/>
    <property type="match status" value="1"/>
</dbReference>
<accession>A0A813E7A8</accession>